<evidence type="ECO:0000256" key="3">
    <source>
        <dbReference type="ARBA" id="ARBA00022833"/>
    </source>
</evidence>
<feature type="compositionally biased region" description="Basic and acidic residues" evidence="5">
    <location>
        <begin position="481"/>
        <end position="490"/>
    </location>
</feature>
<comment type="caution">
    <text evidence="7">The sequence shown here is derived from an EMBL/GenBank/DDBJ whole genome shotgun (WGS) entry which is preliminary data.</text>
</comment>
<dbReference type="Pfam" id="PF00628">
    <property type="entry name" value="PHD"/>
    <property type="match status" value="2"/>
</dbReference>
<dbReference type="SMART" id="SM00249">
    <property type="entry name" value="PHD"/>
    <property type="match status" value="2"/>
</dbReference>
<protein>
    <recommendedName>
        <fullName evidence="6">PHD-type domain-containing protein</fullName>
    </recommendedName>
</protein>
<dbReference type="PANTHER" id="PTHR24102">
    <property type="entry name" value="PHD FINGER PROTEIN"/>
    <property type="match status" value="1"/>
</dbReference>
<sequence length="490" mass="52796">MLLGEARRALEVEVGYDVCGILGCVLSSRHAGACAFPFLSHNQRRRRPPPAPLPAAPPPVDEEVCSACGGAEWVPGNELLLCDGDGCSRGAHLRCLSPPLSSVPPGEWRCDRCAPPPAAPRRRRRRGKRPAPRLDEEVCAACGGAEWEEGNELLLCDGEGCGGGYHLRCLSPPLAKVPRGEWRCPRCAGAAPAERRAAASPGFRQTRHSCAADGLYRLGDGMRGGSFQHEEPLDPDDTGAGLLTWLRRPIPPRPSSPPAAARRKHSSPLSKRSCVRGEGGGEASERAHDEGGGEAQELEEAMGGEAEEEGGEAAEETVGRASEGDSSMPAEESLEMATEETLEKESEESVRSGDEDSPSRREETMGTADQETLARGSEEPLEREREETPERDGSLVEARGAREGEERAPPAAPPAEAPPRWRRDSLAAAAARIQARMEAAVRGEAGLAPPAGGQARPWAEAWALREQRQEQRGHQPWRQYSPHEEGRQQW</sequence>
<name>A0AB34IQB8_PRYPA</name>
<dbReference type="InterPro" id="IPR001965">
    <property type="entry name" value="Znf_PHD"/>
</dbReference>
<feature type="compositionally biased region" description="Acidic residues" evidence="5">
    <location>
        <begin position="296"/>
        <end position="315"/>
    </location>
</feature>
<dbReference type="AlphaFoldDB" id="A0AB34IQB8"/>
<organism evidence="7 8">
    <name type="scientific">Prymnesium parvum</name>
    <name type="common">Toxic golden alga</name>
    <dbReference type="NCBI Taxonomy" id="97485"/>
    <lineage>
        <taxon>Eukaryota</taxon>
        <taxon>Haptista</taxon>
        <taxon>Haptophyta</taxon>
        <taxon>Prymnesiophyceae</taxon>
        <taxon>Prymnesiales</taxon>
        <taxon>Prymnesiaceae</taxon>
        <taxon>Prymnesium</taxon>
    </lineage>
</organism>
<gene>
    <name evidence="7" type="ORF">AB1Y20_012333</name>
</gene>
<dbReference type="PANTHER" id="PTHR24102:SF28">
    <property type="entry name" value="PHD-TYPE DOMAIN-CONTAINING PROTEIN"/>
    <property type="match status" value="1"/>
</dbReference>
<evidence type="ECO:0000256" key="5">
    <source>
        <dbReference type="SAM" id="MobiDB-lite"/>
    </source>
</evidence>
<evidence type="ECO:0000256" key="4">
    <source>
        <dbReference type="PROSITE-ProRule" id="PRU00146"/>
    </source>
</evidence>
<dbReference type="Proteomes" id="UP001515480">
    <property type="component" value="Unassembled WGS sequence"/>
</dbReference>
<reference evidence="7 8" key="1">
    <citation type="journal article" date="2024" name="Science">
        <title>Giant polyketide synthase enzymes in the biosynthesis of giant marine polyether toxins.</title>
        <authorList>
            <person name="Fallon T.R."/>
            <person name="Shende V.V."/>
            <person name="Wierzbicki I.H."/>
            <person name="Pendleton A.L."/>
            <person name="Watervoot N.F."/>
            <person name="Auber R.P."/>
            <person name="Gonzalez D.J."/>
            <person name="Wisecaver J.H."/>
            <person name="Moore B.S."/>
        </authorList>
    </citation>
    <scope>NUCLEOTIDE SEQUENCE [LARGE SCALE GENOMIC DNA]</scope>
    <source>
        <strain evidence="7 8">12B1</strain>
    </source>
</reference>
<dbReference type="GO" id="GO:0008270">
    <property type="term" value="F:zinc ion binding"/>
    <property type="evidence" value="ECO:0007669"/>
    <property type="project" value="UniProtKB-KW"/>
</dbReference>
<evidence type="ECO:0000313" key="7">
    <source>
        <dbReference type="EMBL" id="KAL1503869.1"/>
    </source>
</evidence>
<feature type="compositionally biased region" description="Basic and acidic residues" evidence="5">
    <location>
        <begin position="376"/>
        <end position="408"/>
    </location>
</feature>
<dbReference type="InterPro" id="IPR013083">
    <property type="entry name" value="Znf_RING/FYVE/PHD"/>
</dbReference>
<evidence type="ECO:0000256" key="2">
    <source>
        <dbReference type="ARBA" id="ARBA00022771"/>
    </source>
</evidence>
<feature type="compositionally biased region" description="Basic and acidic residues" evidence="5">
    <location>
        <begin position="341"/>
        <end position="364"/>
    </location>
</feature>
<dbReference type="Gene3D" id="3.30.40.10">
    <property type="entry name" value="Zinc/RING finger domain, C3HC4 (zinc finger)"/>
    <property type="match status" value="2"/>
</dbReference>
<evidence type="ECO:0000256" key="1">
    <source>
        <dbReference type="ARBA" id="ARBA00022723"/>
    </source>
</evidence>
<keyword evidence="1" id="KW-0479">Metal-binding</keyword>
<proteinExistence type="predicted"/>
<keyword evidence="2 4" id="KW-0863">Zinc-finger</keyword>
<keyword evidence="8" id="KW-1185">Reference proteome</keyword>
<feature type="region of interest" description="Disordered" evidence="5">
    <location>
        <begin position="465"/>
        <end position="490"/>
    </location>
</feature>
<dbReference type="InterPro" id="IPR011011">
    <property type="entry name" value="Znf_FYVE_PHD"/>
</dbReference>
<keyword evidence="3" id="KW-0862">Zinc</keyword>
<feature type="domain" description="PHD-type" evidence="6">
    <location>
        <begin position="62"/>
        <end position="116"/>
    </location>
</feature>
<dbReference type="EMBL" id="JBGBPQ010000021">
    <property type="protein sequence ID" value="KAL1503869.1"/>
    <property type="molecule type" value="Genomic_DNA"/>
</dbReference>
<feature type="region of interest" description="Disordered" evidence="5">
    <location>
        <begin position="226"/>
        <end position="422"/>
    </location>
</feature>
<evidence type="ECO:0000313" key="8">
    <source>
        <dbReference type="Proteomes" id="UP001515480"/>
    </source>
</evidence>
<evidence type="ECO:0000259" key="6">
    <source>
        <dbReference type="PROSITE" id="PS50016"/>
    </source>
</evidence>
<feature type="domain" description="PHD-type" evidence="6">
    <location>
        <begin position="136"/>
        <end position="190"/>
    </location>
</feature>
<dbReference type="SUPFAM" id="SSF57903">
    <property type="entry name" value="FYVE/PHD zinc finger"/>
    <property type="match status" value="2"/>
</dbReference>
<accession>A0AB34IQB8</accession>
<dbReference type="InterPro" id="IPR019787">
    <property type="entry name" value="Znf_PHD-finger"/>
</dbReference>
<dbReference type="PROSITE" id="PS50016">
    <property type="entry name" value="ZF_PHD_2"/>
    <property type="match status" value="2"/>
</dbReference>